<keyword evidence="2" id="KW-1185">Reference proteome</keyword>
<comment type="caution">
    <text evidence="1">The sequence shown here is derived from an EMBL/GenBank/DDBJ whole genome shotgun (WGS) entry which is preliminary data.</text>
</comment>
<organism evidence="1 2">
    <name type="scientific">Ophiocordyceps sinensis</name>
    <dbReference type="NCBI Taxonomy" id="72228"/>
    <lineage>
        <taxon>Eukaryota</taxon>
        <taxon>Fungi</taxon>
        <taxon>Dikarya</taxon>
        <taxon>Ascomycota</taxon>
        <taxon>Pezizomycotina</taxon>
        <taxon>Sordariomycetes</taxon>
        <taxon>Hypocreomycetidae</taxon>
        <taxon>Hypocreales</taxon>
        <taxon>Ophiocordycipitaceae</taxon>
        <taxon>Ophiocordyceps</taxon>
    </lineage>
</organism>
<proteinExistence type="predicted"/>
<dbReference type="AlphaFoldDB" id="A0A8H4PMS0"/>
<gene>
    <name evidence="1" type="ORF">G6O67_006199</name>
</gene>
<sequence>MSKCQNYIRPQLQASAQILVPGNDRTNKRLVTIPLAPELSTATLTSNLLTEVYRHPIIIMGLKELSALEESRGKLKGRIEGLNETSLPVGIP</sequence>
<evidence type="ECO:0000313" key="1">
    <source>
        <dbReference type="EMBL" id="KAF4506079.1"/>
    </source>
</evidence>
<accession>A0A8H4PMS0</accession>
<reference evidence="1 2" key="1">
    <citation type="journal article" date="2020" name="Genome Biol. Evol.">
        <title>A new high-quality draft genome assembly of the Chinese cordyceps Ophiocordyceps sinensis.</title>
        <authorList>
            <person name="Shu R."/>
            <person name="Zhang J."/>
            <person name="Meng Q."/>
            <person name="Zhang H."/>
            <person name="Zhou G."/>
            <person name="Li M."/>
            <person name="Wu P."/>
            <person name="Zhao Y."/>
            <person name="Chen C."/>
            <person name="Qin Q."/>
        </authorList>
    </citation>
    <scope>NUCLEOTIDE SEQUENCE [LARGE SCALE GENOMIC DNA]</scope>
    <source>
        <strain evidence="1 2">IOZ07</strain>
    </source>
</reference>
<name>A0A8H4PMS0_9HYPO</name>
<dbReference type="EMBL" id="JAAVMX010000007">
    <property type="protein sequence ID" value="KAF4506079.1"/>
    <property type="molecule type" value="Genomic_DNA"/>
</dbReference>
<protein>
    <submittedName>
        <fullName evidence="1">Uncharacterized protein</fullName>
    </submittedName>
</protein>
<evidence type="ECO:0000313" key="2">
    <source>
        <dbReference type="Proteomes" id="UP000557566"/>
    </source>
</evidence>
<dbReference type="Proteomes" id="UP000557566">
    <property type="component" value="Unassembled WGS sequence"/>
</dbReference>